<dbReference type="PROSITE" id="PS50011">
    <property type="entry name" value="PROTEIN_KINASE_DOM"/>
    <property type="match status" value="1"/>
</dbReference>
<dbReference type="SMART" id="SM00220">
    <property type="entry name" value="S_TKc"/>
    <property type="match status" value="1"/>
</dbReference>
<dbReference type="Proteomes" id="UP000051497">
    <property type="component" value="Unassembled WGS sequence"/>
</dbReference>
<dbReference type="RefSeq" id="WP_075065623.1">
    <property type="nucleotide sequence ID" value="NZ_LKAJ02000001.1"/>
</dbReference>
<evidence type="ECO:0000313" key="3">
    <source>
        <dbReference type="EMBL" id="MCS5710513.1"/>
    </source>
</evidence>
<reference evidence="2" key="1">
    <citation type="submission" date="2015-09" db="EMBL/GenBank/DDBJ databases">
        <title>Draft Genome Sequences of Two Novel Amoeba-resistant Intranuclear Bacteria, Candidatus Berkiella cookevillensis and Candidatus Berkiella aquae.</title>
        <authorList>
            <person name="Mehari Y.T."/>
            <person name="Arivett B.A."/>
            <person name="Farone A.L."/>
            <person name="Gunderson J.H."/>
            <person name="Farone M.B."/>
        </authorList>
    </citation>
    <scope>NUCLEOTIDE SEQUENCE [LARGE SCALE GENOMIC DNA]</scope>
    <source>
        <strain evidence="2">HT99</strain>
    </source>
</reference>
<dbReference type="InterPro" id="IPR008271">
    <property type="entry name" value="Ser/Thr_kinase_AS"/>
</dbReference>
<keyword evidence="2" id="KW-0418">Kinase</keyword>
<dbReference type="GO" id="GO:0004674">
    <property type="term" value="F:protein serine/threonine kinase activity"/>
    <property type="evidence" value="ECO:0007669"/>
    <property type="project" value="UniProtKB-EC"/>
</dbReference>
<dbReference type="Gene3D" id="1.10.510.10">
    <property type="entry name" value="Transferase(Phosphotransferase) domain 1"/>
    <property type="match status" value="1"/>
</dbReference>
<dbReference type="SUPFAM" id="SSF56112">
    <property type="entry name" value="Protein kinase-like (PK-like)"/>
    <property type="match status" value="1"/>
</dbReference>
<comment type="caution">
    <text evidence="2">The sequence shown here is derived from an EMBL/GenBank/DDBJ whole genome shotgun (WGS) entry which is preliminary data.</text>
</comment>
<feature type="domain" description="Protein kinase" evidence="1">
    <location>
        <begin position="123"/>
        <end position="397"/>
    </location>
</feature>
<evidence type="ECO:0000313" key="2">
    <source>
        <dbReference type="EMBL" id="KRG21795.1"/>
    </source>
</evidence>
<dbReference type="GO" id="GO:0005524">
    <property type="term" value="F:ATP binding"/>
    <property type="evidence" value="ECO:0007669"/>
    <property type="project" value="InterPro"/>
</dbReference>
<dbReference type="Pfam" id="PF00069">
    <property type="entry name" value="Pkinase"/>
    <property type="match status" value="1"/>
</dbReference>
<dbReference type="AlphaFoldDB" id="A0A0Q9Z004"/>
<accession>A0A0Q9Z004</accession>
<name>A0A0Q9Z004_9GAMM</name>
<dbReference type="InterPro" id="IPR000719">
    <property type="entry name" value="Prot_kinase_dom"/>
</dbReference>
<dbReference type="OrthoDB" id="4103069at2"/>
<keyword evidence="4" id="KW-1185">Reference proteome</keyword>
<reference evidence="3" key="3">
    <citation type="submission" date="2021-06" db="EMBL/GenBank/DDBJ databases">
        <title>Genomic Description and Analysis of Intracellular Bacteria, Candidatus Berkiella cookevillensis and Candidatus Berkiella aquae.</title>
        <authorList>
            <person name="Kidane D.T."/>
            <person name="Mehari Y.T."/>
            <person name="Rice F.C."/>
            <person name="Arivett B.A."/>
            <person name="Farone A.L."/>
            <person name="Berk S.G."/>
            <person name="Farone M.B."/>
        </authorList>
    </citation>
    <scope>NUCLEOTIDE SEQUENCE</scope>
    <source>
        <strain evidence="3">HT99</strain>
    </source>
</reference>
<dbReference type="EMBL" id="LKAJ01000003">
    <property type="protein sequence ID" value="KRG21795.1"/>
    <property type="molecule type" value="Genomic_DNA"/>
</dbReference>
<protein>
    <submittedName>
        <fullName evidence="2 3">Protein kinase</fullName>
        <ecNumber evidence="2">2.7.11.1</ecNumber>
    </submittedName>
</protein>
<dbReference type="EMBL" id="LKAJ02000001">
    <property type="protein sequence ID" value="MCS5710513.1"/>
    <property type="molecule type" value="Genomic_DNA"/>
</dbReference>
<evidence type="ECO:0000259" key="1">
    <source>
        <dbReference type="PROSITE" id="PS50011"/>
    </source>
</evidence>
<evidence type="ECO:0000313" key="4">
    <source>
        <dbReference type="Proteomes" id="UP000051497"/>
    </source>
</evidence>
<gene>
    <name evidence="2" type="primary">spk1</name>
    <name evidence="3" type="ORF">HT99x_003660</name>
    <name evidence="2" type="ORF">HT99x_00987</name>
</gene>
<dbReference type="PROSITE" id="PS00108">
    <property type="entry name" value="PROTEIN_KINASE_ST"/>
    <property type="match status" value="1"/>
</dbReference>
<keyword evidence="2" id="KW-0808">Transferase</keyword>
<organism evidence="2">
    <name type="scientific">Candidatus Berkiella aquae</name>
    <dbReference type="NCBI Taxonomy" id="295108"/>
    <lineage>
        <taxon>Bacteria</taxon>
        <taxon>Pseudomonadati</taxon>
        <taxon>Pseudomonadota</taxon>
        <taxon>Gammaproteobacteria</taxon>
        <taxon>Candidatus Berkiellales</taxon>
        <taxon>Candidatus Berkiellaceae</taxon>
        <taxon>Candidatus Berkiella</taxon>
    </lineage>
</organism>
<dbReference type="PANTHER" id="PTHR44167">
    <property type="entry name" value="OVARIAN-SPECIFIC SERINE/THREONINE-PROTEIN KINASE LOK-RELATED"/>
    <property type="match status" value="1"/>
</dbReference>
<sequence>MLTAYQHYIAIEHPTTPAIHYAYDQRSTHVHDLAAQAMAEMDQRRTNLGYGLGVFIGRLIGTRDADDRPTNNPIALFQWMNECYSGVKNYLQSWLQYDEALDDIPSEDIVDITPEIEFVDKKFLIGKTIAIGGTATLNYAIDTFNSETVAFKIDHYAQEAMDEVLKVESMRNQQREIAALKQFGRLRGYGMVTDEQGLHRHYIASELVQGEDLSKYLMKLEDAIRKNRNINELKKHFEQIFNIALQFCHEIQQYHDGNFIHRDIKPENMMVVQQDENIALKLVDFSGMIKVEDVFDDEDDDYGTTKYIAPELPQAKHSFVTDAYATGVSLHKMLELLRFPQFKKLRKHSQFYEDAFQRLSKTVDGLMVAEPKMRIAIPAAINILNSVECNSMPMMRV</sequence>
<dbReference type="EC" id="2.7.11.1" evidence="2"/>
<dbReference type="PANTHER" id="PTHR44167:SF24">
    <property type="entry name" value="SERINE_THREONINE-PROTEIN KINASE CHK2"/>
    <property type="match status" value="1"/>
</dbReference>
<dbReference type="STRING" id="295108.HT99x_00987"/>
<reference evidence="3" key="2">
    <citation type="journal article" date="2016" name="Genome Announc.">
        <title>Draft Genome Sequences of Two Novel Amoeba-Resistant Intranuclear Bacteria, 'Candidatus Berkiella cookevillensis' and 'Candidatus Berkiella aquae'.</title>
        <authorList>
            <person name="Mehari Y.T."/>
            <person name="Arivett B.A."/>
            <person name="Farone A.L."/>
            <person name="Gunderson J.H."/>
            <person name="Farone M.B."/>
        </authorList>
    </citation>
    <scope>NUCLEOTIDE SEQUENCE</scope>
    <source>
        <strain evidence="3">HT99</strain>
    </source>
</reference>
<dbReference type="InterPro" id="IPR011009">
    <property type="entry name" value="Kinase-like_dom_sf"/>
</dbReference>
<proteinExistence type="predicted"/>